<comment type="caution">
    <text evidence="2">The sequence shown here is derived from an EMBL/GenBank/DDBJ whole genome shotgun (WGS) entry which is preliminary data.</text>
</comment>
<organism evidence="2 3">
    <name type="scientific">Cronartium quercuum f. sp. fusiforme G11</name>
    <dbReference type="NCBI Taxonomy" id="708437"/>
    <lineage>
        <taxon>Eukaryota</taxon>
        <taxon>Fungi</taxon>
        <taxon>Dikarya</taxon>
        <taxon>Basidiomycota</taxon>
        <taxon>Pucciniomycotina</taxon>
        <taxon>Pucciniomycetes</taxon>
        <taxon>Pucciniales</taxon>
        <taxon>Coleosporiaceae</taxon>
        <taxon>Cronartium</taxon>
    </lineage>
</organism>
<feature type="signal peptide" evidence="1">
    <location>
        <begin position="1"/>
        <end position="23"/>
    </location>
</feature>
<protein>
    <submittedName>
        <fullName evidence="2">Uncharacterized protein</fullName>
    </submittedName>
</protein>
<feature type="chain" id="PRO_5040223531" evidence="1">
    <location>
        <begin position="24"/>
        <end position="393"/>
    </location>
</feature>
<proteinExistence type="predicted"/>
<keyword evidence="1" id="KW-0732">Signal</keyword>
<dbReference type="InterPro" id="IPR036412">
    <property type="entry name" value="HAD-like_sf"/>
</dbReference>
<dbReference type="Proteomes" id="UP000886653">
    <property type="component" value="Unassembled WGS sequence"/>
</dbReference>
<dbReference type="OrthoDB" id="10651388at2759"/>
<dbReference type="SUPFAM" id="SSF56784">
    <property type="entry name" value="HAD-like"/>
    <property type="match status" value="1"/>
</dbReference>
<reference evidence="2" key="1">
    <citation type="submission" date="2013-11" db="EMBL/GenBank/DDBJ databases">
        <title>Genome sequence of the fusiform rust pathogen reveals effectors for host alternation and coevolution with pine.</title>
        <authorList>
            <consortium name="DOE Joint Genome Institute"/>
            <person name="Smith K."/>
            <person name="Pendleton A."/>
            <person name="Kubisiak T."/>
            <person name="Anderson C."/>
            <person name="Salamov A."/>
            <person name="Aerts A."/>
            <person name="Riley R."/>
            <person name="Clum A."/>
            <person name="Lindquist E."/>
            <person name="Ence D."/>
            <person name="Campbell M."/>
            <person name="Kronenberg Z."/>
            <person name="Feau N."/>
            <person name="Dhillon B."/>
            <person name="Hamelin R."/>
            <person name="Burleigh J."/>
            <person name="Smith J."/>
            <person name="Yandell M."/>
            <person name="Nelson C."/>
            <person name="Grigoriev I."/>
            <person name="Davis J."/>
        </authorList>
    </citation>
    <scope>NUCLEOTIDE SEQUENCE</scope>
    <source>
        <strain evidence="2">G11</strain>
    </source>
</reference>
<accession>A0A9P6NLR2</accession>
<dbReference type="InterPro" id="IPR023214">
    <property type="entry name" value="HAD_sf"/>
</dbReference>
<evidence type="ECO:0000313" key="3">
    <source>
        <dbReference type="Proteomes" id="UP000886653"/>
    </source>
</evidence>
<keyword evidence="3" id="KW-1185">Reference proteome</keyword>
<gene>
    <name evidence="2" type="ORF">CROQUDRAFT_688731</name>
</gene>
<dbReference type="AlphaFoldDB" id="A0A9P6NLR2"/>
<dbReference type="Gene3D" id="3.40.50.1000">
    <property type="entry name" value="HAD superfamily/HAD-like"/>
    <property type="match status" value="1"/>
</dbReference>
<evidence type="ECO:0000313" key="2">
    <source>
        <dbReference type="EMBL" id="KAG0149411.1"/>
    </source>
</evidence>
<name>A0A9P6NLR2_9BASI</name>
<sequence>MYKTSSAPLFLLCNLLFLFKLQASSRGLTEISRGVHSSYVQTTSEGVLQASRDVQGRAIESIPILEYNDPLIVKAINARRLIIITDYNGTVMDKRVKDHLNLQPLISKLCETSEVVIVSRGNGKLAIEHLGMIPQIVIASDMGANVFKGGENIKRLGPAPTKQVEMIKRICENELLVIKDIQKDFVHISISNNVSDDLGESLKILSVLRPLTMFGKIVNEYLLDQMLCFWRAVFVKYWRSRNIFLRAETQNKGTFVTRYLEEALKDRNQDTYVLSIGDGKADEKVHEKINSLGYLSVVVDHSLESEAPIRKSLDGTLAQLRIQGISSAREFLNHIATERATLLEESSLHHDAREIYRKPLRMSSGHLTQRRRPQYNALSQTLMQSKLGITTLF</sequence>
<evidence type="ECO:0000256" key="1">
    <source>
        <dbReference type="SAM" id="SignalP"/>
    </source>
</evidence>
<dbReference type="EMBL" id="MU167228">
    <property type="protein sequence ID" value="KAG0149411.1"/>
    <property type="molecule type" value="Genomic_DNA"/>
</dbReference>